<dbReference type="STRING" id="582402.Hbal_2966"/>
<sequence length="260" mass="27855">MVASPKTLVIIGGAKRIGEHCANAFTKDGWNVFLADTDAKALAAIKDDLKDKVDTLAPSCISTNMGLNNILSGAMSTFGRVDAVCHIPKLPAAKRFSDTKLDEFEEKIIAPARSISAAIRLFSDQMVRQMEDMEPTEAKTANPSFIQVFGLGALYGDPGTYSQHVAQSMALAAAKATTIDLAALRIRTNAIIAVRPRAENEEPWLKKRTPLGRHSYAEEISAAALFLAGEGGANMTGQSIILDGGRSMLNGIYDLDRTAD</sequence>
<comment type="similarity">
    <text evidence="1">Belongs to the short-chain dehydrogenases/reductases (SDR) family.</text>
</comment>
<dbReference type="SUPFAM" id="SSF51735">
    <property type="entry name" value="NAD(P)-binding Rossmann-fold domains"/>
    <property type="match status" value="1"/>
</dbReference>
<dbReference type="GO" id="GO:0016491">
    <property type="term" value="F:oxidoreductase activity"/>
    <property type="evidence" value="ECO:0007669"/>
    <property type="project" value="UniProtKB-KW"/>
</dbReference>
<dbReference type="HOGENOM" id="CLU_1068629_0_0_5"/>
<dbReference type="Gene3D" id="3.40.50.720">
    <property type="entry name" value="NAD(P)-binding Rossmann-like Domain"/>
    <property type="match status" value="1"/>
</dbReference>
<gene>
    <name evidence="3" type="ordered locus">Hbal_2966</name>
</gene>
<dbReference type="KEGG" id="hba:Hbal_2966"/>
<dbReference type="PANTHER" id="PTHR43669:SF3">
    <property type="entry name" value="ALCOHOL DEHYDROGENASE, PUTATIVE (AFU_ORTHOLOGUE AFUA_3G03445)-RELATED"/>
    <property type="match status" value="1"/>
</dbReference>
<name>C6XRM4_HIRBI</name>
<dbReference type="PANTHER" id="PTHR43669">
    <property type="entry name" value="5-KETO-D-GLUCONATE 5-REDUCTASE"/>
    <property type="match status" value="1"/>
</dbReference>
<evidence type="ECO:0000256" key="1">
    <source>
        <dbReference type="ARBA" id="ARBA00006484"/>
    </source>
</evidence>
<dbReference type="Pfam" id="PF13561">
    <property type="entry name" value="adh_short_C2"/>
    <property type="match status" value="1"/>
</dbReference>
<dbReference type="AlphaFoldDB" id="C6XRM4"/>
<dbReference type="InterPro" id="IPR002347">
    <property type="entry name" value="SDR_fam"/>
</dbReference>
<dbReference type="EMBL" id="CP001678">
    <property type="protein sequence ID" value="ACT60634.1"/>
    <property type="molecule type" value="Genomic_DNA"/>
</dbReference>
<protein>
    <submittedName>
        <fullName evidence="3">Dehydrogenase with different specificities (Short-chain alcohol dehydrogenase-like protein)</fullName>
    </submittedName>
</protein>
<proteinExistence type="inferred from homology"/>
<dbReference type="InterPro" id="IPR036291">
    <property type="entry name" value="NAD(P)-bd_dom_sf"/>
</dbReference>
<dbReference type="Proteomes" id="UP000002745">
    <property type="component" value="Chromosome"/>
</dbReference>
<dbReference type="eggNOG" id="COG1028">
    <property type="taxonomic scope" value="Bacteria"/>
</dbReference>
<accession>C6XRM4</accession>
<dbReference type="OrthoDB" id="9790146at2"/>
<organism evidence="3 4">
    <name type="scientific">Hirschia baltica (strain ATCC 49814 / DSM 5838 / IFAM 1418)</name>
    <dbReference type="NCBI Taxonomy" id="582402"/>
    <lineage>
        <taxon>Bacteria</taxon>
        <taxon>Pseudomonadati</taxon>
        <taxon>Pseudomonadota</taxon>
        <taxon>Alphaproteobacteria</taxon>
        <taxon>Hyphomonadales</taxon>
        <taxon>Hyphomonadaceae</taxon>
        <taxon>Hirschia</taxon>
    </lineage>
</organism>
<keyword evidence="2" id="KW-0560">Oxidoreductase</keyword>
<evidence type="ECO:0000313" key="3">
    <source>
        <dbReference type="EMBL" id="ACT60634.1"/>
    </source>
</evidence>
<reference evidence="4" key="1">
    <citation type="journal article" date="2011" name="J. Bacteriol.">
        <title>Genome sequences of eight morphologically diverse alphaproteobacteria.</title>
        <authorList>
            <consortium name="US DOE Joint Genome Institute"/>
            <person name="Brown P.J."/>
            <person name="Kysela D.T."/>
            <person name="Buechlein A."/>
            <person name="Hemmerich C."/>
            <person name="Brun Y.V."/>
        </authorList>
    </citation>
    <scope>NUCLEOTIDE SEQUENCE [LARGE SCALE GENOMIC DNA]</scope>
    <source>
        <strain evidence="4">ATCC 49814 / DSM 5838 / IFAM 1418</strain>
    </source>
</reference>
<evidence type="ECO:0000313" key="4">
    <source>
        <dbReference type="Proteomes" id="UP000002745"/>
    </source>
</evidence>
<evidence type="ECO:0000256" key="2">
    <source>
        <dbReference type="ARBA" id="ARBA00023002"/>
    </source>
</evidence>
<dbReference type="PRINTS" id="PR00081">
    <property type="entry name" value="GDHRDH"/>
</dbReference>
<keyword evidence="4" id="KW-1185">Reference proteome</keyword>